<evidence type="ECO:0000313" key="8">
    <source>
        <dbReference type="Proteomes" id="UP000070355"/>
    </source>
</evidence>
<name>A0A133ZQ46_9BACL</name>
<protein>
    <submittedName>
        <fullName evidence="7">Mutator MutT protein</fullName>
    </submittedName>
</protein>
<proteinExistence type="inferred from homology"/>
<dbReference type="Pfam" id="PF00293">
    <property type="entry name" value="NUDIX"/>
    <property type="match status" value="1"/>
</dbReference>
<accession>A0A133ZQ46</accession>
<evidence type="ECO:0000256" key="4">
    <source>
        <dbReference type="ARBA" id="ARBA00022801"/>
    </source>
</evidence>
<evidence type="ECO:0000256" key="2">
    <source>
        <dbReference type="ARBA" id="ARBA00005582"/>
    </source>
</evidence>
<dbReference type="RefSeq" id="WP_060914692.1">
    <property type="nucleotide sequence ID" value="NZ_KQ959992.1"/>
</dbReference>
<keyword evidence="3" id="KW-0479">Metal-binding</keyword>
<feature type="domain" description="Nudix hydrolase" evidence="6">
    <location>
        <begin position="2"/>
        <end position="132"/>
    </location>
</feature>
<dbReference type="InterPro" id="IPR000086">
    <property type="entry name" value="NUDIX_hydrolase_dom"/>
</dbReference>
<evidence type="ECO:0000256" key="1">
    <source>
        <dbReference type="ARBA" id="ARBA00001946"/>
    </source>
</evidence>
<comment type="similarity">
    <text evidence="2">Belongs to the Nudix hydrolase family.</text>
</comment>
<reference evidence="8" key="1">
    <citation type="submission" date="2016-01" db="EMBL/GenBank/DDBJ databases">
        <authorList>
            <person name="Mitreva M."/>
            <person name="Pepin K.H."/>
            <person name="Mihindukulasuriya K.A."/>
            <person name="Fulton R."/>
            <person name="Fronick C."/>
            <person name="O'Laughlin M."/>
            <person name="Miner T."/>
            <person name="Herter B."/>
            <person name="Rosa B.A."/>
            <person name="Cordes M."/>
            <person name="Tomlinson C."/>
            <person name="Wollam A."/>
            <person name="Palsikar V.B."/>
            <person name="Mardis E.R."/>
            <person name="Wilson R.K."/>
        </authorList>
    </citation>
    <scope>NUCLEOTIDE SEQUENCE [LARGE SCALE GENOMIC DNA]</scope>
    <source>
        <strain evidence="8">DNF01167</strain>
    </source>
</reference>
<dbReference type="InterPro" id="IPR015797">
    <property type="entry name" value="NUDIX_hydrolase-like_dom_sf"/>
</dbReference>
<comment type="caution">
    <text evidence="7">The sequence shown here is derived from an EMBL/GenBank/DDBJ whole genome shotgun (WGS) entry which is preliminary data.</text>
</comment>
<dbReference type="CDD" id="cd18886">
    <property type="entry name" value="NUDIX_MutT_Nudt1"/>
    <property type="match status" value="1"/>
</dbReference>
<dbReference type="PATRIC" id="fig|1379.3.peg.1633"/>
<dbReference type="GO" id="GO:0046872">
    <property type="term" value="F:metal ion binding"/>
    <property type="evidence" value="ECO:0007669"/>
    <property type="project" value="UniProtKB-KW"/>
</dbReference>
<evidence type="ECO:0000259" key="6">
    <source>
        <dbReference type="PROSITE" id="PS51462"/>
    </source>
</evidence>
<dbReference type="InterPro" id="IPR020084">
    <property type="entry name" value="NUDIX_hydrolase_CS"/>
</dbReference>
<organism evidence="7 8">
    <name type="scientific">Gemella haemolysans</name>
    <dbReference type="NCBI Taxonomy" id="1379"/>
    <lineage>
        <taxon>Bacteria</taxon>
        <taxon>Bacillati</taxon>
        <taxon>Bacillota</taxon>
        <taxon>Bacilli</taxon>
        <taxon>Bacillales</taxon>
        <taxon>Gemellaceae</taxon>
        <taxon>Gemella</taxon>
    </lineage>
</organism>
<comment type="cofactor">
    <cofactor evidence="1">
        <name>Mg(2+)</name>
        <dbReference type="ChEBI" id="CHEBI:18420"/>
    </cofactor>
</comment>
<dbReference type="AlphaFoldDB" id="A0A133ZQ46"/>
<dbReference type="PANTHER" id="PTHR43758:SF2">
    <property type="entry name" value="OXIDIZED PURINE NUCLEOSIDE TRIPHOSPHATE HYDROLASE"/>
    <property type="match status" value="1"/>
</dbReference>
<dbReference type="PROSITE" id="PS51462">
    <property type="entry name" value="NUDIX"/>
    <property type="match status" value="1"/>
</dbReference>
<keyword evidence="4" id="KW-0378">Hydrolase</keyword>
<dbReference type="GO" id="GO:0005737">
    <property type="term" value="C:cytoplasm"/>
    <property type="evidence" value="ECO:0007669"/>
    <property type="project" value="TreeGrafter"/>
</dbReference>
<dbReference type="EMBL" id="LSDC01000123">
    <property type="protein sequence ID" value="KXB57589.1"/>
    <property type="molecule type" value="Genomic_DNA"/>
</dbReference>
<dbReference type="OrthoDB" id="9804563at2"/>
<dbReference type="STRING" id="1379.HMPREF3186_01642"/>
<gene>
    <name evidence="7" type="ORF">HMPREF3186_01642</name>
</gene>
<dbReference type="GO" id="GO:0006281">
    <property type="term" value="P:DNA repair"/>
    <property type="evidence" value="ECO:0007669"/>
    <property type="project" value="InterPro"/>
</dbReference>
<evidence type="ECO:0000256" key="5">
    <source>
        <dbReference type="ARBA" id="ARBA00022842"/>
    </source>
</evidence>
<keyword evidence="5" id="KW-0460">Magnesium</keyword>
<dbReference type="SUPFAM" id="SSF55811">
    <property type="entry name" value="Nudix"/>
    <property type="match status" value="1"/>
</dbReference>
<dbReference type="PANTHER" id="PTHR43758">
    <property type="entry name" value="7,8-DIHYDRO-8-OXOGUANINE TRIPHOSPHATASE"/>
    <property type="match status" value="1"/>
</dbReference>
<dbReference type="PRINTS" id="PR01402">
    <property type="entry name" value="MUTATORMUTX"/>
</dbReference>
<dbReference type="InterPro" id="IPR003562">
    <property type="entry name" value="Mutator_MutX_prot"/>
</dbReference>
<dbReference type="GO" id="GO:0008413">
    <property type="term" value="F:8-oxo-7,8-dihydroguanosine triphosphate pyrophosphatase activity"/>
    <property type="evidence" value="ECO:0007669"/>
    <property type="project" value="InterPro"/>
</dbReference>
<dbReference type="PROSITE" id="PS00893">
    <property type="entry name" value="NUDIX_BOX"/>
    <property type="match status" value="1"/>
</dbReference>
<dbReference type="Proteomes" id="UP000070355">
    <property type="component" value="Unassembled WGS sequence"/>
</dbReference>
<sequence length="157" mass="18481">MNNVLATMCYVDDGENYLMLKRNKKENDIHEGLTISVGGKFEPGESPEDCVIREVKEETNLDIIKPKLRGIITFPNFDGEKDWYTYVYTATDYKGTLTEDCNEGDLIWVKKSEIQDIKTWEGDYIFLDWLVKDKPFFSAKFNYKNNEFVDYEVTFYE</sequence>
<evidence type="ECO:0000313" key="7">
    <source>
        <dbReference type="EMBL" id="KXB57589.1"/>
    </source>
</evidence>
<dbReference type="Gene3D" id="3.90.79.10">
    <property type="entry name" value="Nucleoside Triphosphate Pyrophosphohydrolase"/>
    <property type="match status" value="1"/>
</dbReference>
<evidence type="ECO:0000256" key="3">
    <source>
        <dbReference type="ARBA" id="ARBA00022723"/>
    </source>
</evidence>